<dbReference type="GO" id="GO:0005829">
    <property type="term" value="C:cytosol"/>
    <property type="evidence" value="ECO:0007669"/>
    <property type="project" value="UniProtKB-ARBA"/>
</dbReference>
<dbReference type="Proteomes" id="UP000594638">
    <property type="component" value="Unassembled WGS sequence"/>
</dbReference>
<dbReference type="InterPro" id="IPR005269">
    <property type="entry name" value="LOG"/>
</dbReference>
<evidence type="ECO:0000256" key="6">
    <source>
        <dbReference type="ARBA" id="ARBA00049153"/>
    </source>
</evidence>
<protein>
    <recommendedName>
        <fullName evidence="2 7">Cytokinin riboside 5'-monophosphate phosphoribohydrolase</fullName>
        <ecNumber evidence="2 7">3.2.2.n1</ecNumber>
    </recommendedName>
</protein>
<dbReference type="PANTHER" id="PTHR31223">
    <property type="entry name" value="LOG FAMILY PROTEIN YJL055W"/>
    <property type="match status" value="1"/>
</dbReference>
<organism evidence="8 9">
    <name type="scientific">Olea europaea subsp. europaea</name>
    <dbReference type="NCBI Taxonomy" id="158383"/>
    <lineage>
        <taxon>Eukaryota</taxon>
        <taxon>Viridiplantae</taxon>
        <taxon>Streptophyta</taxon>
        <taxon>Embryophyta</taxon>
        <taxon>Tracheophyta</taxon>
        <taxon>Spermatophyta</taxon>
        <taxon>Magnoliopsida</taxon>
        <taxon>eudicotyledons</taxon>
        <taxon>Gunneridae</taxon>
        <taxon>Pentapetalae</taxon>
        <taxon>asterids</taxon>
        <taxon>lamiids</taxon>
        <taxon>Lamiales</taxon>
        <taxon>Oleaceae</taxon>
        <taxon>Oleeae</taxon>
        <taxon>Olea</taxon>
    </lineage>
</organism>
<evidence type="ECO:0000256" key="3">
    <source>
        <dbReference type="ARBA" id="ARBA00022712"/>
    </source>
</evidence>
<dbReference type="InterPro" id="IPR031100">
    <property type="entry name" value="LOG_fam"/>
</dbReference>
<evidence type="ECO:0000256" key="2">
    <source>
        <dbReference type="ARBA" id="ARBA00012205"/>
    </source>
</evidence>
<dbReference type="Gramene" id="OE9A079502T2">
    <property type="protein sequence ID" value="OE9A079502C2"/>
    <property type="gene ID" value="OE9A079502"/>
</dbReference>
<dbReference type="EMBL" id="CACTIH010007406">
    <property type="protein sequence ID" value="CAA3012618.1"/>
    <property type="molecule type" value="Genomic_DNA"/>
</dbReference>
<dbReference type="EC" id="3.2.2.n1" evidence="2 7"/>
<accession>A0A8S0U1A5</accession>
<reference evidence="8 9" key="1">
    <citation type="submission" date="2019-12" db="EMBL/GenBank/DDBJ databases">
        <authorList>
            <person name="Alioto T."/>
            <person name="Alioto T."/>
            <person name="Gomez Garrido J."/>
        </authorList>
    </citation>
    <scope>NUCLEOTIDE SEQUENCE [LARGE SCALE GENOMIC DNA]</scope>
</reference>
<gene>
    <name evidence="8" type="ORF">OLEA9_A079502</name>
</gene>
<dbReference type="AlphaFoldDB" id="A0A8S0U1A5"/>
<proteinExistence type="inferred from homology"/>
<evidence type="ECO:0000256" key="1">
    <source>
        <dbReference type="ARBA" id="ARBA00006763"/>
    </source>
</evidence>
<dbReference type="PANTHER" id="PTHR31223:SF51">
    <property type="entry name" value="CYTOKININ RIBOSIDE 5'-MONOPHOSPHATE PHOSPHORIBOHYDROLASE LOG4-RELATED"/>
    <property type="match status" value="1"/>
</dbReference>
<comment type="function">
    <text evidence="4 7">Cytokinin-activating enzyme working in the direct activation pathway. Phosphoribohydrolase that converts inactive cytokinin nucleotides to the biologically active free-base forms.</text>
</comment>
<evidence type="ECO:0000256" key="7">
    <source>
        <dbReference type="RuleBase" id="RU363015"/>
    </source>
</evidence>
<keyword evidence="3 7" id="KW-0203">Cytokinin biosynthesis</keyword>
<dbReference type="GO" id="GO:0005634">
    <property type="term" value="C:nucleus"/>
    <property type="evidence" value="ECO:0007669"/>
    <property type="project" value="TreeGrafter"/>
</dbReference>
<comment type="caution">
    <text evidence="8">The sequence shown here is derived from an EMBL/GenBank/DDBJ whole genome shotgun (WGS) entry which is preliminary data.</text>
</comment>
<comment type="catalytic activity">
    <reaction evidence="5 7">
        <text>N(6)-(dimethylallyl)adenosine 5'-phosphate + H2O = N(6)-dimethylallyladenine + D-ribose 5-phosphate</text>
        <dbReference type="Rhea" id="RHEA:48560"/>
        <dbReference type="ChEBI" id="CHEBI:15377"/>
        <dbReference type="ChEBI" id="CHEBI:17660"/>
        <dbReference type="ChEBI" id="CHEBI:57526"/>
        <dbReference type="ChEBI" id="CHEBI:78346"/>
        <dbReference type="EC" id="3.2.2.n1"/>
    </reaction>
</comment>
<name>A0A8S0U1A5_OLEEU</name>
<keyword evidence="9" id="KW-1185">Reference proteome</keyword>
<dbReference type="Pfam" id="PF03641">
    <property type="entry name" value="Lysine_decarbox"/>
    <property type="match status" value="2"/>
</dbReference>
<dbReference type="NCBIfam" id="TIGR00730">
    <property type="entry name" value="Rossman fold protein, TIGR00730 family"/>
    <property type="match status" value="1"/>
</dbReference>
<comment type="catalytic activity">
    <reaction evidence="6 7">
        <text>9-ribosyl-trans-zeatin 5'-phosphate + H2O = trans-zeatin + D-ribose 5-phosphate</text>
        <dbReference type="Rhea" id="RHEA:48564"/>
        <dbReference type="ChEBI" id="CHEBI:15377"/>
        <dbReference type="ChEBI" id="CHEBI:16522"/>
        <dbReference type="ChEBI" id="CHEBI:78346"/>
        <dbReference type="ChEBI" id="CHEBI:87947"/>
        <dbReference type="EC" id="3.2.2.n1"/>
    </reaction>
</comment>
<comment type="similarity">
    <text evidence="1 7">Belongs to the LOG family.</text>
</comment>
<dbReference type="GO" id="GO:0009691">
    <property type="term" value="P:cytokinin biosynthetic process"/>
    <property type="evidence" value="ECO:0007669"/>
    <property type="project" value="UniProtKB-UniRule"/>
</dbReference>
<dbReference type="SUPFAM" id="SSF102405">
    <property type="entry name" value="MCP/YpsA-like"/>
    <property type="match status" value="1"/>
</dbReference>
<dbReference type="OrthoDB" id="414463at2759"/>
<keyword evidence="7" id="KW-0378">Hydrolase</keyword>
<evidence type="ECO:0000313" key="8">
    <source>
        <dbReference type="EMBL" id="CAA3012618.1"/>
    </source>
</evidence>
<sequence length="251" mass="27985">MEGEERTSTMEEKMRKFKRICVFCGSRTGYKSSFSDAALQIGKQLVDRKIDLVYGGGSVGLMGLVSKTVFDGGRHVLGIIPKALLSHEISGETIGDLKVVEDMHQRKSEMAKNADAFIALPGGYGTMEELLEIIAWSQFGIHEKPVNFSSLILFLYSLWFEILKVFFEQVGLLNVCGYYNSLLALFDKGVEEGFIEDSARQIVVVADSAEELIKKLEEYVPVHDRVAPRQSWEVNQLLVSESTTSVTSQKS</sequence>
<dbReference type="Gene3D" id="3.40.50.450">
    <property type="match status" value="1"/>
</dbReference>
<dbReference type="GO" id="GO:0016799">
    <property type="term" value="F:hydrolase activity, hydrolyzing N-glycosyl compounds"/>
    <property type="evidence" value="ECO:0007669"/>
    <property type="project" value="TreeGrafter"/>
</dbReference>
<evidence type="ECO:0000313" key="9">
    <source>
        <dbReference type="Proteomes" id="UP000594638"/>
    </source>
</evidence>
<evidence type="ECO:0000256" key="5">
    <source>
        <dbReference type="ARBA" id="ARBA00047718"/>
    </source>
</evidence>
<evidence type="ECO:0000256" key="4">
    <source>
        <dbReference type="ARBA" id="ARBA00024884"/>
    </source>
</evidence>